<dbReference type="Pfam" id="PF02518">
    <property type="entry name" value="HATPase_c"/>
    <property type="match status" value="1"/>
</dbReference>
<keyword evidence="8" id="KW-1185">Reference proteome</keyword>
<feature type="transmembrane region" description="Helical" evidence="4">
    <location>
        <begin position="43"/>
        <end position="64"/>
    </location>
</feature>
<dbReference type="RefSeq" id="WP_233340102.1">
    <property type="nucleotide sequence ID" value="NZ_FMXN01000004.1"/>
</dbReference>
<feature type="domain" description="Signal transduction histidine kinase subgroup 3 dimerisation and phosphoacceptor" evidence="6">
    <location>
        <begin position="177"/>
        <end position="243"/>
    </location>
</feature>
<feature type="transmembrane region" description="Helical" evidence="4">
    <location>
        <begin position="20"/>
        <end position="36"/>
    </location>
</feature>
<dbReference type="SUPFAM" id="SSF55874">
    <property type="entry name" value="ATPase domain of HSP90 chaperone/DNA topoisomerase II/histidine kinase"/>
    <property type="match status" value="1"/>
</dbReference>
<evidence type="ECO:0000313" key="7">
    <source>
        <dbReference type="EMBL" id="SDB23060.1"/>
    </source>
</evidence>
<dbReference type="GO" id="GO:0000155">
    <property type="term" value="F:phosphorelay sensor kinase activity"/>
    <property type="evidence" value="ECO:0007669"/>
    <property type="project" value="InterPro"/>
</dbReference>
<dbReference type="PANTHER" id="PTHR24421:SF63">
    <property type="entry name" value="SENSOR HISTIDINE KINASE DESK"/>
    <property type="match status" value="1"/>
</dbReference>
<keyword evidence="4" id="KW-1133">Transmembrane helix</keyword>
<keyword evidence="4" id="KW-0812">Transmembrane</keyword>
<dbReference type="PANTHER" id="PTHR24421">
    <property type="entry name" value="NITRATE/NITRITE SENSOR PROTEIN NARX-RELATED"/>
    <property type="match status" value="1"/>
</dbReference>
<dbReference type="Pfam" id="PF07730">
    <property type="entry name" value="HisKA_3"/>
    <property type="match status" value="1"/>
</dbReference>
<dbReference type="AlphaFoldDB" id="A0A1G6BQY9"/>
<evidence type="ECO:0000259" key="6">
    <source>
        <dbReference type="Pfam" id="PF07730"/>
    </source>
</evidence>
<evidence type="ECO:0000256" key="4">
    <source>
        <dbReference type="SAM" id="Phobius"/>
    </source>
</evidence>
<dbReference type="GO" id="GO:0016020">
    <property type="term" value="C:membrane"/>
    <property type="evidence" value="ECO:0007669"/>
    <property type="project" value="InterPro"/>
</dbReference>
<accession>A0A1G6BQY9</accession>
<dbReference type="STRING" id="1159017.SAMN02927930_00873"/>
<proteinExistence type="predicted"/>
<dbReference type="InterPro" id="IPR011712">
    <property type="entry name" value="Sig_transdc_His_kin_sub3_dim/P"/>
</dbReference>
<sequence length="371" mass="41593">MMTSDNTTQKTSNEEAKHTWVYLFNLGFYILPMVLFPYTVSEIVLLSLAMLVFVALYFYCFYLPYQRMLWPIIGMYVIACAVTPWNPGSVALFSYVGFFVGFAYRWPYALAAVVGLIGTLAVFQWTIGTHWDLFFHYGSVIVITVAIFGRIERLRQRHAASERRSADEIERLATSVERERIARDLHDILGHTLSSIVLKSDLAKAQLGKQQYDAAAQQLQGLSEIVRHSLSQVRQSVSGYKHSGLALELKRLEQRLHEAGFRTDILGKPPLLDAPRETALVLAITELVTNVIRHSSGQICTIHFDESVDVYRVQITDDGSHVEVQSGNGLVGVQQRMQELGGSVEVSTTRGWVVALQLPKLEMPKINGATA</sequence>
<dbReference type="EMBL" id="FMXN01000004">
    <property type="protein sequence ID" value="SDB23060.1"/>
    <property type="molecule type" value="Genomic_DNA"/>
</dbReference>
<keyword evidence="4" id="KW-0472">Membrane</keyword>
<keyword evidence="1" id="KW-0808">Transferase</keyword>
<dbReference type="CDD" id="cd16917">
    <property type="entry name" value="HATPase_UhpB-NarQ-NarX-like"/>
    <property type="match status" value="1"/>
</dbReference>
<keyword evidence="2 7" id="KW-0418">Kinase</keyword>
<gene>
    <name evidence="7" type="ORF">SAMN02927930_00873</name>
</gene>
<dbReference type="Gene3D" id="3.30.565.10">
    <property type="entry name" value="Histidine kinase-like ATPase, C-terminal domain"/>
    <property type="match status" value="1"/>
</dbReference>
<dbReference type="InterPro" id="IPR036890">
    <property type="entry name" value="HATPase_C_sf"/>
</dbReference>
<dbReference type="Gene3D" id="1.20.5.1930">
    <property type="match status" value="1"/>
</dbReference>
<feature type="transmembrane region" description="Helical" evidence="4">
    <location>
        <begin position="133"/>
        <end position="151"/>
    </location>
</feature>
<feature type="transmembrane region" description="Helical" evidence="4">
    <location>
        <begin position="70"/>
        <end position="96"/>
    </location>
</feature>
<evidence type="ECO:0000259" key="5">
    <source>
        <dbReference type="Pfam" id="PF02518"/>
    </source>
</evidence>
<dbReference type="InterPro" id="IPR050482">
    <property type="entry name" value="Sensor_HK_TwoCompSys"/>
</dbReference>
<evidence type="ECO:0000256" key="1">
    <source>
        <dbReference type="ARBA" id="ARBA00022679"/>
    </source>
</evidence>
<feature type="transmembrane region" description="Helical" evidence="4">
    <location>
        <begin position="108"/>
        <end position="127"/>
    </location>
</feature>
<dbReference type="GO" id="GO:0046983">
    <property type="term" value="F:protein dimerization activity"/>
    <property type="evidence" value="ECO:0007669"/>
    <property type="project" value="InterPro"/>
</dbReference>
<evidence type="ECO:0000256" key="2">
    <source>
        <dbReference type="ARBA" id="ARBA00022777"/>
    </source>
</evidence>
<keyword evidence="3" id="KW-0902">Two-component regulatory system</keyword>
<evidence type="ECO:0000313" key="8">
    <source>
        <dbReference type="Proteomes" id="UP000199626"/>
    </source>
</evidence>
<organism evidence="7 8">
    <name type="scientific">Pseudidiomarina indica</name>
    <dbReference type="NCBI Taxonomy" id="1159017"/>
    <lineage>
        <taxon>Bacteria</taxon>
        <taxon>Pseudomonadati</taxon>
        <taxon>Pseudomonadota</taxon>
        <taxon>Gammaproteobacteria</taxon>
        <taxon>Alteromonadales</taxon>
        <taxon>Idiomarinaceae</taxon>
        <taxon>Pseudidiomarina</taxon>
    </lineage>
</organism>
<reference evidence="8" key="1">
    <citation type="submission" date="2016-10" db="EMBL/GenBank/DDBJ databases">
        <authorList>
            <person name="Varghese N."/>
            <person name="Submissions S."/>
        </authorList>
    </citation>
    <scope>NUCLEOTIDE SEQUENCE [LARGE SCALE GENOMIC DNA]</scope>
    <source>
        <strain evidence="8">CGMCC 1.10824</strain>
    </source>
</reference>
<protein>
    <submittedName>
        <fullName evidence="7">Two-component system, NarL family, sensor histidine kinase DesK</fullName>
    </submittedName>
</protein>
<evidence type="ECO:0000256" key="3">
    <source>
        <dbReference type="ARBA" id="ARBA00023012"/>
    </source>
</evidence>
<dbReference type="Proteomes" id="UP000199626">
    <property type="component" value="Unassembled WGS sequence"/>
</dbReference>
<dbReference type="InterPro" id="IPR003594">
    <property type="entry name" value="HATPase_dom"/>
</dbReference>
<name>A0A1G6BQY9_9GAMM</name>
<feature type="domain" description="Histidine kinase/HSP90-like ATPase" evidence="5">
    <location>
        <begin position="277"/>
        <end position="360"/>
    </location>
</feature>